<comment type="caution">
    <text evidence="1">The sequence shown here is derived from an EMBL/GenBank/DDBJ whole genome shotgun (WGS) entry which is preliminary data.</text>
</comment>
<name>A0A3E0GVM9_9PSEU</name>
<evidence type="ECO:0000313" key="2">
    <source>
        <dbReference type="Proteomes" id="UP000256269"/>
    </source>
</evidence>
<dbReference type="EMBL" id="QUNO01000025">
    <property type="protein sequence ID" value="REH29505.1"/>
    <property type="molecule type" value="Genomic_DNA"/>
</dbReference>
<reference evidence="1 2" key="1">
    <citation type="submission" date="2018-08" db="EMBL/GenBank/DDBJ databases">
        <title>Genomic Encyclopedia of Archaeal and Bacterial Type Strains, Phase II (KMG-II): from individual species to whole genera.</title>
        <authorList>
            <person name="Goeker M."/>
        </authorList>
    </citation>
    <scope>NUCLEOTIDE SEQUENCE [LARGE SCALE GENOMIC DNA]</scope>
    <source>
        <strain evidence="1 2">DSM 45791</strain>
    </source>
</reference>
<accession>A0A3E0GVM9</accession>
<dbReference type="Proteomes" id="UP000256269">
    <property type="component" value="Unassembled WGS sequence"/>
</dbReference>
<organism evidence="1 2">
    <name type="scientific">Kutzneria buriramensis</name>
    <dbReference type="NCBI Taxonomy" id="1045776"/>
    <lineage>
        <taxon>Bacteria</taxon>
        <taxon>Bacillati</taxon>
        <taxon>Actinomycetota</taxon>
        <taxon>Actinomycetes</taxon>
        <taxon>Pseudonocardiales</taxon>
        <taxon>Pseudonocardiaceae</taxon>
        <taxon>Kutzneria</taxon>
    </lineage>
</organism>
<sequence length="34" mass="3684">MVCGMTHATQTPHLAGRREWIGLAVLVLPLLLVS</sequence>
<evidence type="ECO:0000313" key="1">
    <source>
        <dbReference type="EMBL" id="REH29505.1"/>
    </source>
</evidence>
<dbReference type="AlphaFoldDB" id="A0A3E0GVM9"/>
<keyword evidence="2" id="KW-1185">Reference proteome</keyword>
<proteinExistence type="predicted"/>
<feature type="non-terminal residue" evidence="1">
    <location>
        <position position="34"/>
    </location>
</feature>
<gene>
    <name evidence="1" type="ORF">BCF44_125120</name>
</gene>
<protein>
    <submittedName>
        <fullName evidence="1">DHA2 family multidrug resistance protein-like MFS transporter</fullName>
    </submittedName>
</protein>